<evidence type="ECO:0000259" key="2">
    <source>
        <dbReference type="Pfam" id="PF02776"/>
    </source>
</evidence>
<dbReference type="PANTHER" id="PTHR18968">
    <property type="entry name" value="THIAMINE PYROPHOSPHATE ENZYMES"/>
    <property type="match status" value="1"/>
</dbReference>
<sequence length="104" mass="10813">MITGSEALIQSLIHEGVRTIFGYPGGQIMPVYDSLYDYTKELKHVLVRHEQGAVHAAQGYARVSGEVGVCLVTSGPGATNTITGIGDAMLDSTPVVVIAGQVGA</sequence>
<reference evidence="3" key="1">
    <citation type="submission" date="2019-03" db="EMBL/GenBank/DDBJ databases">
        <title>Single cell metagenomics reveals metabolic interactions within the superorganism composed of flagellate Streblomastix strix and complex community of Bacteroidetes bacteria on its surface.</title>
        <authorList>
            <person name="Treitli S.C."/>
            <person name="Kolisko M."/>
            <person name="Husnik F."/>
            <person name="Keeling P."/>
            <person name="Hampl V."/>
        </authorList>
    </citation>
    <scope>NUCLEOTIDE SEQUENCE</scope>
    <source>
        <strain evidence="3">STM</strain>
    </source>
</reference>
<dbReference type="GO" id="GO:0009099">
    <property type="term" value="P:L-valine biosynthetic process"/>
    <property type="evidence" value="ECO:0007669"/>
    <property type="project" value="TreeGrafter"/>
</dbReference>
<dbReference type="InterPro" id="IPR045229">
    <property type="entry name" value="TPP_enz"/>
</dbReference>
<feature type="domain" description="Thiamine pyrophosphate enzyme N-terminal TPP-binding" evidence="2">
    <location>
        <begin position="3"/>
        <end position="103"/>
    </location>
</feature>
<keyword evidence="3" id="KW-0808">Transferase</keyword>
<dbReference type="SUPFAM" id="SSF52518">
    <property type="entry name" value="Thiamin diphosphate-binding fold (THDP-binding)"/>
    <property type="match status" value="1"/>
</dbReference>
<feature type="non-terminal residue" evidence="3">
    <location>
        <position position="104"/>
    </location>
</feature>
<dbReference type="InterPro" id="IPR012001">
    <property type="entry name" value="Thiamin_PyroP_enz_TPP-bd_dom"/>
</dbReference>
<organism evidence="3">
    <name type="scientific">termite gut metagenome</name>
    <dbReference type="NCBI Taxonomy" id="433724"/>
    <lineage>
        <taxon>unclassified sequences</taxon>
        <taxon>metagenomes</taxon>
        <taxon>organismal metagenomes</taxon>
    </lineage>
</organism>
<dbReference type="Pfam" id="PF02776">
    <property type="entry name" value="TPP_enzyme_N"/>
    <property type="match status" value="1"/>
</dbReference>
<evidence type="ECO:0000256" key="1">
    <source>
        <dbReference type="ARBA" id="ARBA00007812"/>
    </source>
</evidence>
<dbReference type="EMBL" id="SNRY01003491">
    <property type="protein sequence ID" value="KAA6320772.1"/>
    <property type="molecule type" value="Genomic_DNA"/>
</dbReference>
<evidence type="ECO:0000313" key="3">
    <source>
        <dbReference type="EMBL" id="KAA6320772.1"/>
    </source>
</evidence>
<dbReference type="GO" id="GO:0050660">
    <property type="term" value="F:flavin adenine dinucleotide binding"/>
    <property type="evidence" value="ECO:0007669"/>
    <property type="project" value="TreeGrafter"/>
</dbReference>
<gene>
    <name evidence="3" type="ORF">EZS27_029495</name>
</gene>
<dbReference type="Gene3D" id="3.40.50.970">
    <property type="match status" value="1"/>
</dbReference>
<dbReference type="PANTHER" id="PTHR18968:SF13">
    <property type="entry name" value="ACETOLACTATE SYNTHASE CATALYTIC SUBUNIT, MITOCHONDRIAL"/>
    <property type="match status" value="1"/>
</dbReference>
<dbReference type="GO" id="GO:0009097">
    <property type="term" value="P:isoleucine biosynthetic process"/>
    <property type="evidence" value="ECO:0007669"/>
    <property type="project" value="TreeGrafter"/>
</dbReference>
<proteinExistence type="inferred from homology"/>
<dbReference type="GO" id="GO:0030976">
    <property type="term" value="F:thiamine pyrophosphate binding"/>
    <property type="evidence" value="ECO:0007669"/>
    <property type="project" value="InterPro"/>
</dbReference>
<comment type="similarity">
    <text evidence="1">Belongs to the TPP enzyme family.</text>
</comment>
<protein>
    <submittedName>
        <fullName evidence="3">Acetolactate synthase large subunit</fullName>
        <ecNumber evidence="3">2.2.1.6</ecNumber>
    </submittedName>
</protein>
<dbReference type="FunFam" id="3.40.50.970:FF:000007">
    <property type="entry name" value="Acetolactate synthase"/>
    <property type="match status" value="1"/>
</dbReference>
<name>A0A5J4QH07_9ZZZZ</name>
<dbReference type="AlphaFoldDB" id="A0A5J4QH07"/>
<dbReference type="InterPro" id="IPR029061">
    <property type="entry name" value="THDP-binding"/>
</dbReference>
<dbReference type="GO" id="GO:0003984">
    <property type="term" value="F:acetolactate synthase activity"/>
    <property type="evidence" value="ECO:0007669"/>
    <property type="project" value="UniProtKB-EC"/>
</dbReference>
<accession>A0A5J4QH07</accession>
<dbReference type="CDD" id="cd07035">
    <property type="entry name" value="TPP_PYR_POX_like"/>
    <property type="match status" value="1"/>
</dbReference>
<comment type="caution">
    <text evidence="3">The sequence shown here is derived from an EMBL/GenBank/DDBJ whole genome shotgun (WGS) entry which is preliminary data.</text>
</comment>
<dbReference type="EC" id="2.2.1.6" evidence="3"/>
<dbReference type="GO" id="GO:0005948">
    <property type="term" value="C:acetolactate synthase complex"/>
    <property type="evidence" value="ECO:0007669"/>
    <property type="project" value="TreeGrafter"/>
</dbReference>